<dbReference type="GO" id="GO:0055085">
    <property type="term" value="P:transmembrane transport"/>
    <property type="evidence" value="ECO:0007669"/>
    <property type="project" value="InterPro"/>
</dbReference>
<keyword evidence="8 10" id="KW-1133">Transmembrane helix</keyword>
<dbReference type="Proteomes" id="UP000824159">
    <property type="component" value="Unassembled WGS sequence"/>
</dbReference>
<sequence>MDSKYHEKLIVSSAPHMVTPTDTGKIMGTVLIALIPAFAVGIYQFGYRAALLTAVSVIACVVFEFLYNKLMKRPQTVGDLSAVVTGVLLAFNLPSGLPYWMAVVGSFFAIVIVKQLFGGLGCNLVNPAVTARIFMFIAFATEMTTWPTARGARDVSGAVIDSVTSATPLGQLSNGDGTLASVDYSNLDLFLGNVGGCIGEVSALALAIGGLFLIWRKVISPIIPLSFIATVFVLGLIWGGIDGAVFHICAGGLMLGAFFCATDYVTSPTLPLGKLIFGIGCGLFTMLIRVFGSYPEGVSFAILLMNILTPYIDRICERIEYKMPKKAEGGDV</sequence>
<dbReference type="GO" id="GO:0022900">
    <property type="term" value="P:electron transport chain"/>
    <property type="evidence" value="ECO:0007669"/>
    <property type="project" value="UniProtKB-UniRule"/>
</dbReference>
<reference evidence="11" key="1">
    <citation type="submission" date="2020-10" db="EMBL/GenBank/DDBJ databases">
        <authorList>
            <person name="Gilroy R."/>
        </authorList>
    </citation>
    <scope>NUCLEOTIDE SEQUENCE</scope>
    <source>
        <strain evidence="11">CHK176-22527</strain>
    </source>
</reference>
<comment type="subcellular location">
    <subcellularLocation>
        <location evidence="10">Cell membrane</location>
        <topology evidence="10">Multi-pass membrane protein</topology>
    </subcellularLocation>
</comment>
<dbReference type="EMBL" id="DVLX01000027">
    <property type="protein sequence ID" value="HIT99135.1"/>
    <property type="molecule type" value="Genomic_DNA"/>
</dbReference>
<evidence type="ECO:0000256" key="1">
    <source>
        <dbReference type="ARBA" id="ARBA00022448"/>
    </source>
</evidence>
<dbReference type="InterPro" id="IPR011303">
    <property type="entry name" value="RnfD_bac"/>
</dbReference>
<comment type="cofactor">
    <cofactor evidence="10">
        <name>FMN</name>
        <dbReference type="ChEBI" id="CHEBI:58210"/>
    </cofactor>
</comment>
<feature type="transmembrane region" description="Helical" evidence="10">
    <location>
        <begin position="272"/>
        <end position="291"/>
    </location>
</feature>
<feature type="transmembrane region" description="Helical" evidence="10">
    <location>
        <begin position="76"/>
        <end position="93"/>
    </location>
</feature>
<accession>A0A9D1HD13</accession>
<keyword evidence="1 10" id="KW-0813">Transport</keyword>
<keyword evidence="4 10" id="KW-0288">FMN</keyword>
<keyword evidence="5 10" id="KW-0812">Transmembrane</keyword>
<feature type="transmembrane region" description="Helical" evidence="10">
    <location>
        <begin position="297"/>
        <end position="316"/>
    </location>
</feature>
<dbReference type="NCBIfam" id="TIGR01946">
    <property type="entry name" value="rnfD"/>
    <property type="match status" value="1"/>
</dbReference>
<reference evidence="11" key="2">
    <citation type="journal article" date="2021" name="PeerJ">
        <title>Extensive microbial diversity within the chicken gut microbiome revealed by metagenomics and culture.</title>
        <authorList>
            <person name="Gilroy R."/>
            <person name="Ravi A."/>
            <person name="Getino M."/>
            <person name="Pursley I."/>
            <person name="Horton D.L."/>
            <person name="Alikhan N.F."/>
            <person name="Baker D."/>
            <person name="Gharbi K."/>
            <person name="Hall N."/>
            <person name="Watson M."/>
            <person name="Adriaenssens E.M."/>
            <person name="Foster-Nyarko E."/>
            <person name="Jarju S."/>
            <person name="Secka A."/>
            <person name="Antonio M."/>
            <person name="Oren A."/>
            <person name="Chaudhuri R.R."/>
            <person name="La Ragione R."/>
            <person name="Hildebrand F."/>
            <person name="Pallen M.J."/>
        </authorList>
    </citation>
    <scope>NUCLEOTIDE SEQUENCE</scope>
    <source>
        <strain evidence="11">CHK176-22527</strain>
    </source>
</reference>
<feature type="transmembrane region" description="Helical" evidence="10">
    <location>
        <begin position="49"/>
        <end position="67"/>
    </location>
</feature>
<proteinExistence type="inferred from homology"/>
<feature type="transmembrane region" description="Helical" evidence="10">
    <location>
        <begin position="124"/>
        <end position="141"/>
    </location>
</feature>
<evidence type="ECO:0000256" key="4">
    <source>
        <dbReference type="ARBA" id="ARBA00022643"/>
    </source>
</evidence>
<dbReference type="EC" id="7.-.-.-" evidence="10"/>
<evidence type="ECO:0000256" key="2">
    <source>
        <dbReference type="ARBA" id="ARBA00022553"/>
    </source>
</evidence>
<evidence type="ECO:0000256" key="9">
    <source>
        <dbReference type="ARBA" id="ARBA00023136"/>
    </source>
</evidence>
<evidence type="ECO:0000313" key="12">
    <source>
        <dbReference type="Proteomes" id="UP000824159"/>
    </source>
</evidence>
<comment type="similarity">
    <text evidence="10">Belongs to the NqrB/RnfD family.</text>
</comment>
<comment type="function">
    <text evidence="10">Part of a membrane-bound complex that couples electron transfer with translocation of ions across the membrane.</text>
</comment>
<comment type="subunit">
    <text evidence="10">The complex is composed of six subunits: RnfA, RnfB, RnfC, RnfD, RnfE and RnfG.</text>
</comment>
<organism evidence="11 12">
    <name type="scientific">Candidatus Allocopromorpha excrementavium</name>
    <dbReference type="NCBI Taxonomy" id="2840741"/>
    <lineage>
        <taxon>Bacteria</taxon>
        <taxon>Bacillati</taxon>
        <taxon>Bacillota</taxon>
        <taxon>Clostridia</taxon>
        <taxon>Eubacteriales</taxon>
        <taxon>Eubacteriaceae</taxon>
        <taxon>Eubacteriaceae incertae sedis</taxon>
        <taxon>Candidatus Allocopromorpha</taxon>
    </lineage>
</organism>
<protein>
    <recommendedName>
        <fullName evidence="10">Ion-translocating oxidoreductase complex subunit D</fullName>
        <ecNumber evidence="10">7.-.-.-</ecNumber>
    </recommendedName>
    <alternativeName>
        <fullName evidence="10">Rnf electron transport complex subunit D</fullName>
    </alternativeName>
</protein>
<evidence type="ECO:0000256" key="3">
    <source>
        <dbReference type="ARBA" id="ARBA00022630"/>
    </source>
</evidence>
<feature type="transmembrane region" description="Helical" evidence="10">
    <location>
        <begin position="222"/>
        <end position="239"/>
    </location>
</feature>
<evidence type="ECO:0000256" key="5">
    <source>
        <dbReference type="ARBA" id="ARBA00022692"/>
    </source>
</evidence>
<dbReference type="GO" id="GO:0005886">
    <property type="term" value="C:plasma membrane"/>
    <property type="evidence" value="ECO:0007669"/>
    <property type="project" value="UniProtKB-SubCell"/>
</dbReference>
<feature type="transmembrane region" description="Helical" evidence="10">
    <location>
        <begin position="189"/>
        <end position="215"/>
    </location>
</feature>
<dbReference type="InterPro" id="IPR004338">
    <property type="entry name" value="NqrB/RnfD"/>
</dbReference>
<evidence type="ECO:0000256" key="7">
    <source>
        <dbReference type="ARBA" id="ARBA00022982"/>
    </source>
</evidence>
<evidence type="ECO:0000313" key="11">
    <source>
        <dbReference type="EMBL" id="HIT99135.1"/>
    </source>
</evidence>
<dbReference type="PANTHER" id="PTHR30578">
    <property type="entry name" value="ELECTRON TRANSPORT COMPLEX PROTEIN RNFD"/>
    <property type="match status" value="1"/>
</dbReference>
<dbReference type="PANTHER" id="PTHR30578:SF0">
    <property type="entry name" value="ION-TRANSLOCATING OXIDOREDUCTASE COMPLEX SUBUNIT D"/>
    <property type="match status" value="1"/>
</dbReference>
<keyword evidence="2 10" id="KW-0597">Phosphoprotein</keyword>
<keyword evidence="7 10" id="KW-0249">Electron transport</keyword>
<feature type="modified residue" description="FMN phosphoryl threonine" evidence="10">
    <location>
        <position position="167"/>
    </location>
</feature>
<gene>
    <name evidence="10" type="primary">rnfD</name>
    <name evidence="11" type="ORF">IAD12_02645</name>
</gene>
<feature type="transmembrane region" description="Helical" evidence="10">
    <location>
        <begin position="245"/>
        <end position="265"/>
    </location>
</feature>
<evidence type="ECO:0000256" key="8">
    <source>
        <dbReference type="ARBA" id="ARBA00022989"/>
    </source>
</evidence>
<keyword evidence="3 10" id="KW-0285">Flavoprotein</keyword>
<keyword evidence="10" id="KW-1003">Cell membrane</keyword>
<dbReference type="Pfam" id="PF03116">
    <property type="entry name" value="NQR2_RnfD_RnfE"/>
    <property type="match status" value="1"/>
</dbReference>
<feature type="transmembrane region" description="Helical" evidence="10">
    <location>
        <begin position="26"/>
        <end position="43"/>
    </location>
</feature>
<keyword evidence="6 10" id="KW-1278">Translocase</keyword>
<name>A0A9D1HD13_9FIRM</name>
<dbReference type="HAMAP" id="MF_00462">
    <property type="entry name" value="RsxD_RnfD"/>
    <property type="match status" value="1"/>
</dbReference>
<evidence type="ECO:0000256" key="10">
    <source>
        <dbReference type="HAMAP-Rule" id="MF_00462"/>
    </source>
</evidence>
<comment type="caution">
    <text evidence="11">The sequence shown here is derived from an EMBL/GenBank/DDBJ whole genome shotgun (WGS) entry which is preliminary data.</text>
</comment>
<keyword evidence="9 10" id="KW-0472">Membrane</keyword>
<evidence type="ECO:0000256" key="6">
    <source>
        <dbReference type="ARBA" id="ARBA00022967"/>
    </source>
</evidence>
<dbReference type="AlphaFoldDB" id="A0A9D1HD13"/>